<organism evidence="2 3">
    <name type="scientific">Helianthus annuus</name>
    <name type="common">Common sunflower</name>
    <dbReference type="NCBI Taxonomy" id="4232"/>
    <lineage>
        <taxon>Eukaryota</taxon>
        <taxon>Viridiplantae</taxon>
        <taxon>Streptophyta</taxon>
        <taxon>Embryophyta</taxon>
        <taxon>Tracheophyta</taxon>
        <taxon>Spermatophyta</taxon>
        <taxon>Magnoliopsida</taxon>
        <taxon>eudicotyledons</taxon>
        <taxon>Gunneridae</taxon>
        <taxon>Pentapetalae</taxon>
        <taxon>asterids</taxon>
        <taxon>campanulids</taxon>
        <taxon>Asterales</taxon>
        <taxon>Asteraceae</taxon>
        <taxon>Asteroideae</taxon>
        <taxon>Heliantheae alliance</taxon>
        <taxon>Heliantheae</taxon>
        <taxon>Helianthus</taxon>
    </lineage>
</organism>
<dbReference type="AlphaFoldDB" id="A0A251TBX4"/>
<dbReference type="InParanoid" id="A0A251TBX4"/>
<proteinExistence type="predicted"/>
<dbReference type="EMBL" id="CM007900">
    <property type="protein sequence ID" value="OTG08640.1"/>
    <property type="molecule type" value="Genomic_DNA"/>
</dbReference>
<evidence type="ECO:0000256" key="1">
    <source>
        <dbReference type="SAM" id="Phobius"/>
    </source>
</evidence>
<feature type="transmembrane region" description="Helical" evidence="1">
    <location>
        <begin position="12"/>
        <end position="38"/>
    </location>
</feature>
<evidence type="ECO:0000313" key="3">
    <source>
        <dbReference type="Proteomes" id="UP000215914"/>
    </source>
</evidence>
<feature type="transmembrane region" description="Helical" evidence="1">
    <location>
        <begin position="44"/>
        <end position="62"/>
    </location>
</feature>
<protein>
    <submittedName>
        <fullName evidence="2">Uncharacterized protein</fullName>
    </submittedName>
</protein>
<dbReference type="Proteomes" id="UP000215914">
    <property type="component" value="Chromosome 11"/>
</dbReference>
<evidence type="ECO:0000313" key="2">
    <source>
        <dbReference type="EMBL" id="OTG08640.1"/>
    </source>
</evidence>
<accession>A0A251TBX4</accession>
<name>A0A251TBX4_HELAN</name>
<gene>
    <name evidence="2" type="ORF">HannXRQ_Chr11g0343961</name>
</gene>
<reference evidence="3" key="1">
    <citation type="journal article" date="2017" name="Nature">
        <title>The sunflower genome provides insights into oil metabolism, flowering and Asterid evolution.</title>
        <authorList>
            <person name="Badouin H."/>
            <person name="Gouzy J."/>
            <person name="Grassa C.J."/>
            <person name="Murat F."/>
            <person name="Staton S.E."/>
            <person name="Cottret L."/>
            <person name="Lelandais-Briere C."/>
            <person name="Owens G.L."/>
            <person name="Carrere S."/>
            <person name="Mayjonade B."/>
            <person name="Legrand L."/>
            <person name="Gill N."/>
            <person name="Kane N.C."/>
            <person name="Bowers J.E."/>
            <person name="Hubner S."/>
            <person name="Bellec A."/>
            <person name="Berard A."/>
            <person name="Berges H."/>
            <person name="Blanchet N."/>
            <person name="Boniface M.C."/>
            <person name="Brunel D."/>
            <person name="Catrice O."/>
            <person name="Chaidir N."/>
            <person name="Claudel C."/>
            <person name="Donnadieu C."/>
            <person name="Faraut T."/>
            <person name="Fievet G."/>
            <person name="Helmstetter N."/>
            <person name="King M."/>
            <person name="Knapp S.J."/>
            <person name="Lai Z."/>
            <person name="Le Paslier M.C."/>
            <person name="Lippi Y."/>
            <person name="Lorenzon L."/>
            <person name="Mandel J.R."/>
            <person name="Marage G."/>
            <person name="Marchand G."/>
            <person name="Marquand E."/>
            <person name="Bret-Mestries E."/>
            <person name="Morien E."/>
            <person name="Nambeesan S."/>
            <person name="Nguyen T."/>
            <person name="Pegot-Espagnet P."/>
            <person name="Pouilly N."/>
            <person name="Raftis F."/>
            <person name="Sallet E."/>
            <person name="Schiex T."/>
            <person name="Thomas J."/>
            <person name="Vandecasteele C."/>
            <person name="Vares D."/>
            <person name="Vear F."/>
            <person name="Vautrin S."/>
            <person name="Crespi M."/>
            <person name="Mangin B."/>
            <person name="Burke J.M."/>
            <person name="Salse J."/>
            <person name="Munos S."/>
            <person name="Vincourt P."/>
            <person name="Rieseberg L.H."/>
            <person name="Langlade N.B."/>
        </authorList>
    </citation>
    <scope>NUCLEOTIDE SEQUENCE [LARGE SCALE GENOMIC DNA]</scope>
    <source>
        <strain evidence="3">cv. SF193</strain>
    </source>
</reference>
<sequence length="109" mass="12761">MMIILCISVERLYVCFLNVPLRSCVFVLMMIILCVIVISVERNTVLFGCAVEIMFFVLMMLFQLFGCTVEIMCFCVDDDNFMCCLDVLLRCTVEIICFCVVWTYCWMYC</sequence>
<keyword evidence="1" id="KW-0812">Transmembrane</keyword>
<keyword evidence="3" id="KW-1185">Reference proteome</keyword>
<keyword evidence="1" id="KW-0472">Membrane</keyword>
<keyword evidence="1" id="KW-1133">Transmembrane helix</keyword>